<evidence type="ECO:0000259" key="2">
    <source>
        <dbReference type="Pfam" id="PF13166"/>
    </source>
</evidence>
<dbReference type="Gene3D" id="3.40.50.300">
    <property type="entry name" value="P-loop containing nucleotide triphosphate hydrolases"/>
    <property type="match status" value="2"/>
</dbReference>
<sequence length="857" mass="97335">MTQIYTDVEEWLRERPRWLQDAASRLIKNDNSLNETDHQELIELCKAEAQILDSDIEFMSIIPNSLSAKDSSSHLRIDAIKNVRGISALKPRNPLNFDGSLSIVYGHNGSGKSSYVRLLKHISGAKKPGKLIGNVFVQDQQSQECSLTYTSNGNTKEIMWTPEMGSLSELSPVQLYDTSCANVYVNDENEVAYEPWLLQFFSQLTNTCINVGQAIKQEMDSISLTKLSAPEGSSKTVSILWLNNINENTSIKDIDTYCTWLEADEHELNNIRQQLTETDPIEKMKQYRNSSKNIKKLHSLLSDVNDSMSVELCTEIINAKSDYLKKKKAADEDAIKVFEGLPLEGVGTDSWKLLWEHAKSFSEQHAYPNETFPYTSINSNCVLCHQPLSSEARERLNSFESYVKAALNKQADDAEDHLKSLLSKIKEVPNDSLLELHFNSIGITSYEEKRRVVSFCSVLQKRSDSLKEATSLDQISPLPSKDILSAFDEVAIAKEQLASDYEKLSKMDNRNELKNKIIELEARKWLHQNKSAISDYVDSLKRISKFKIAQSLTNTRSLSTKKSSLSDELITAEYIKRFQKELKELGGARINVNLEKTKAERGHIYHQIRLANCSSNIRTSEVLSEGEFRIVSLAGFLADVEGSSNNAPFVFDDPISSLDQLFEEATVKRIAKLSQSRQVIVFTHRLSFLTLLEGVASELGVKCNVTWLRSESWGSGEPGGTPVYAKNPKSALNSLMNERLNRAQKVLNEHGRIEYDILAKGICSDFRILIERFIEIDLLSDVVQRFRRSVHTLGKIQKLAYITADDCKMFEEYMTKYSTYEHSQPYETPVMLPEPDELRADMEKIIVWLKDFDKRKK</sequence>
<dbReference type="GeneID" id="76994829"/>
<dbReference type="GO" id="GO:0000731">
    <property type="term" value="P:DNA synthesis involved in DNA repair"/>
    <property type="evidence" value="ECO:0007669"/>
    <property type="project" value="TreeGrafter"/>
</dbReference>
<reference evidence="3 6" key="2">
    <citation type="submission" date="2022-05" db="EMBL/GenBank/DDBJ databases">
        <title>Genome Sequencing of Bee-Associated Microbes.</title>
        <authorList>
            <person name="Dunlap C."/>
        </authorList>
    </citation>
    <scope>NUCLEOTIDE SEQUENCE [LARGE SCALE GENOMIC DNA]</scope>
    <source>
        <strain evidence="3 6">NRRL B-14613</strain>
    </source>
</reference>
<dbReference type="InterPro" id="IPR027417">
    <property type="entry name" value="P-loop_NTPase"/>
</dbReference>
<name>A0AAP9IZN9_PANTH</name>
<evidence type="ECO:0000313" key="3">
    <source>
        <dbReference type="EMBL" id="MCY9611012.1"/>
    </source>
</evidence>
<evidence type="ECO:0000313" key="5">
    <source>
        <dbReference type="Proteomes" id="UP000315377"/>
    </source>
</evidence>
<protein>
    <submittedName>
        <fullName evidence="3">AAA family ATPase</fullName>
    </submittedName>
</protein>
<dbReference type="InterPro" id="IPR026866">
    <property type="entry name" value="CR006_AAA"/>
</dbReference>
<accession>A0AAP9IZN9</accession>
<dbReference type="Proteomes" id="UP000315377">
    <property type="component" value="Chromosome"/>
</dbReference>
<proteinExistence type="predicted"/>
<dbReference type="AlphaFoldDB" id="A0AAP9IZN9"/>
<dbReference type="PANTHER" id="PTHR32182">
    <property type="entry name" value="DNA REPLICATION AND REPAIR PROTEIN RECF"/>
    <property type="match status" value="1"/>
</dbReference>
<evidence type="ECO:0000256" key="1">
    <source>
        <dbReference type="SAM" id="Coils"/>
    </source>
</evidence>
<dbReference type="Proteomes" id="UP001209276">
    <property type="component" value="Unassembled WGS sequence"/>
</dbReference>
<keyword evidence="1" id="KW-0175">Coiled coil</keyword>
<dbReference type="PANTHER" id="PTHR32182:SF22">
    <property type="entry name" value="ATP-DEPENDENT ENDONUCLEASE, OLD FAMILY-RELATED"/>
    <property type="match status" value="1"/>
</dbReference>
<dbReference type="EMBL" id="CP041405">
    <property type="protein sequence ID" value="QDM42474.1"/>
    <property type="molecule type" value="Genomic_DNA"/>
</dbReference>
<dbReference type="SUPFAM" id="SSF52540">
    <property type="entry name" value="P-loop containing nucleoside triphosphate hydrolases"/>
    <property type="match status" value="1"/>
</dbReference>
<feature type="coiled-coil region" evidence="1">
    <location>
        <begin position="503"/>
        <end position="530"/>
    </location>
</feature>
<evidence type="ECO:0000313" key="4">
    <source>
        <dbReference type="EMBL" id="QDM42474.1"/>
    </source>
</evidence>
<feature type="domain" description="Protein CR006 P-loop" evidence="2">
    <location>
        <begin position="378"/>
        <end position="691"/>
    </location>
</feature>
<dbReference type="GO" id="GO:0006302">
    <property type="term" value="P:double-strand break repair"/>
    <property type="evidence" value="ECO:0007669"/>
    <property type="project" value="TreeGrafter"/>
</dbReference>
<dbReference type="Pfam" id="PF13166">
    <property type="entry name" value="AAA_13"/>
    <property type="match status" value="1"/>
</dbReference>
<reference evidence="4 5" key="1">
    <citation type="submission" date="2019-07" db="EMBL/GenBank/DDBJ databases">
        <title>Paenibacillus thiaminolyticus NRRL B-4156.</title>
        <authorList>
            <person name="Hehnly C."/>
            <person name="Zhang L."/>
        </authorList>
    </citation>
    <scope>NUCLEOTIDE SEQUENCE [LARGE SCALE GENOMIC DNA]</scope>
    <source>
        <strain evidence="4 5">NRRL B-4156</strain>
    </source>
</reference>
<evidence type="ECO:0000313" key="6">
    <source>
        <dbReference type="Proteomes" id="UP001209276"/>
    </source>
</evidence>
<keyword evidence="6" id="KW-1185">Reference proteome</keyword>
<gene>
    <name evidence="4" type="ORF">FLT43_02380</name>
    <name evidence="3" type="ORF">M5W83_28100</name>
</gene>
<dbReference type="RefSeq" id="WP_087443510.1">
    <property type="nucleotide sequence ID" value="NZ_CABMNB010000036.1"/>
</dbReference>
<dbReference type="EMBL" id="JAMDMM010000068">
    <property type="protein sequence ID" value="MCY9611012.1"/>
    <property type="molecule type" value="Genomic_DNA"/>
</dbReference>
<organism evidence="4 5">
    <name type="scientific">Paenibacillus thiaminolyticus</name>
    <name type="common">Bacillus thiaminolyticus</name>
    <dbReference type="NCBI Taxonomy" id="49283"/>
    <lineage>
        <taxon>Bacteria</taxon>
        <taxon>Bacillati</taxon>
        <taxon>Bacillota</taxon>
        <taxon>Bacilli</taxon>
        <taxon>Bacillales</taxon>
        <taxon>Paenibacillaceae</taxon>
        <taxon>Paenibacillus</taxon>
    </lineage>
</organism>